<accession>A0A254PRL1</accession>
<proteinExistence type="inferred from homology"/>
<dbReference type="SUPFAM" id="SSF53850">
    <property type="entry name" value="Periplasmic binding protein-like II"/>
    <property type="match status" value="1"/>
</dbReference>
<organism evidence="3 4">
    <name type="scientific">Polynucleobacter campilacus</name>
    <dbReference type="NCBI Taxonomy" id="1743163"/>
    <lineage>
        <taxon>Bacteria</taxon>
        <taxon>Pseudomonadati</taxon>
        <taxon>Pseudomonadota</taxon>
        <taxon>Betaproteobacteria</taxon>
        <taxon>Burkholderiales</taxon>
        <taxon>Burkholderiaceae</taxon>
        <taxon>Polynucleobacter</taxon>
    </lineage>
</organism>
<dbReference type="CDD" id="cd13578">
    <property type="entry name" value="PBP2_Bug27"/>
    <property type="match status" value="1"/>
</dbReference>
<protein>
    <submittedName>
        <fullName evidence="3">MFS transporter</fullName>
    </submittedName>
</protein>
<evidence type="ECO:0000313" key="3">
    <source>
        <dbReference type="EMBL" id="OWS68944.1"/>
    </source>
</evidence>
<comment type="similarity">
    <text evidence="1">Belongs to the UPF0065 (bug) family.</text>
</comment>
<dbReference type="InterPro" id="IPR042100">
    <property type="entry name" value="Bug_dom1"/>
</dbReference>
<dbReference type="PANTHER" id="PTHR42928:SF5">
    <property type="entry name" value="BLR1237 PROTEIN"/>
    <property type="match status" value="1"/>
</dbReference>
<sequence>MHHISPYAALLFGCLTFFSSFASAGPYPEKPIRLVVPYPPGGTTDVLARIISQGLTEKLGVAVIVENKPGGGNNIGTEFVIKSPPDGYTMLLTNPANGINASLYKNLSFNFVNDVAPVAGIVRTPNVMVVTNGMPVKTVAEFIEYCKTNPSKVNMASSGSGTSVHLSGELFKSMTGCKMTHIPYKGAGPALNDLLGGQVQVIFDNLPSSAGFIKDGRIRALGVTSVAIEPSLPNVPTIAETVPGYEATAWFGLSMPKGSPREAVEKVNTAMNQLLADPKMQRRLADLGGVPIPGTPEDFGRTISNETQKWEKVVKASGATVD</sequence>
<dbReference type="AlphaFoldDB" id="A0A254PRL1"/>
<dbReference type="PIRSF" id="PIRSF017082">
    <property type="entry name" value="YflP"/>
    <property type="match status" value="1"/>
</dbReference>
<keyword evidence="4" id="KW-1185">Reference proteome</keyword>
<dbReference type="InterPro" id="IPR005064">
    <property type="entry name" value="BUG"/>
</dbReference>
<feature type="chain" id="PRO_5013349966" evidence="2">
    <location>
        <begin position="25"/>
        <end position="322"/>
    </location>
</feature>
<comment type="caution">
    <text evidence="3">The sequence shown here is derived from an EMBL/GenBank/DDBJ whole genome shotgun (WGS) entry which is preliminary data.</text>
</comment>
<dbReference type="Gene3D" id="3.40.190.150">
    <property type="entry name" value="Bordetella uptake gene, domain 1"/>
    <property type="match status" value="1"/>
</dbReference>
<dbReference type="Gene3D" id="3.40.190.10">
    <property type="entry name" value="Periplasmic binding protein-like II"/>
    <property type="match status" value="1"/>
</dbReference>
<gene>
    <name evidence="3" type="ORF">CBI31_09530</name>
</gene>
<evidence type="ECO:0000256" key="2">
    <source>
        <dbReference type="SAM" id="SignalP"/>
    </source>
</evidence>
<dbReference type="PANTHER" id="PTHR42928">
    <property type="entry name" value="TRICARBOXYLATE-BINDING PROTEIN"/>
    <property type="match status" value="1"/>
</dbReference>
<keyword evidence="2" id="KW-0732">Signal</keyword>
<dbReference type="Pfam" id="PF03401">
    <property type="entry name" value="TctC"/>
    <property type="match status" value="1"/>
</dbReference>
<feature type="signal peptide" evidence="2">
    <location>
        <begin position="1"/>
        <end position="24"/>
    </location>
</feature>
<dbReference type="OrthoDB" id="8678477at2"/>
<dbReference type="RefSeq" id="WP_088526166.1">
    <property type="nucleotide sequence ID" value="NZ_NGUP01000005.1"/>
</dbReference>
<dbReference type="Proteomes" id="UP000197528">
    <property type="component" value="Unassembled WGS sequence"/>
</dbReference>
<evidence type="ECO:0000313" key="4">
    <source>
        <dbReference type="Proteomes" id="UP000197528"/>
    </source>
</evidence>
<reference evidence="3 4" key="1">
    <citation type="submission" date="2017-05" db="EMBL/GenBank/DDBJ databases">
        <title>Genome of Polynucleobacter sp. MWH-Feld-100.</title>
        <authorList>
            <person name="Hahn M.W."/>
        </authorList>
    </citation>
    <scope>NUCLEOTIDE SEQUENCE [LARGE SCALE GENOMIC DNA]</scope>
    <source>
        <strain evidence="3 4">MWH-Feld-100</strain>
    </source>
</reference>
<evidence type="ECO:0000256" key="1">
    <source>
        <dbReference type="ARBA" id="ARBA00006987"/>
    </source>
</evidence>
<name>A0A254PRL1_9BURK</name>
<dbReference type="EMBL" id="NGUP01000005">
    <property type="protein sequence ID" value="OWS68944.1"/>
    <property type="molecule type" value="Genomic_DNA"/>
</dbReference>